<evidence type="ECO:0000313" key="3">
    <source>
        <dbReference type="Proteomes" id="UP000578686"/>
    </source>
</evidence>
<accession>A0A7X6CYF9</accession>
<evidence type="ECO:0008006" key="4">
    <source>
        <dbReference type="Google" id="ProtNLM"/>
    </source>
</evidence>
<dbReference type="RefSeq" id="WP_167968016.1">
    <property type="nucleotide sequence ID" value="NZ_BHZG01000059.1"/>
</dbReference>
<name>A0A7X6CYF9_9ACTN</name>
<gene>
    <name evidence="2" type="ORF">HCN56_03760</name>
</gene>
<feature type="transmembrane region" description="Helical" evidence="1">
    <location>
        <begin position="44"/>
        <end position="61"/>
    </location>
</feature>
<evidence type="ECO:0000256" key="1">
    <source>
        <dbReference type="SAM" id="Phobius"/>
    </source>
</evidence>
<feature type="transmembrane region" description="Helical" evidence="1">
    <location>
        <begin position="164"/>
        <end position="183"/>
    </location>
</feature>
<keyword evidence="1" id="KW-1133">Transmembrane helix</keyword>
<dbReference type="AlphaFoldDB" id="A0A7X6CYF9"/>
<sequence length="187" mass="18891">MTARIVLHLRSRRVPSSAAALAAVACALWPVGLLVDGPADPRLVALAVAGGVTAGSVGLAGQDPDLDRTAALRWAPRRAVHLLAVGATVAAVLLLVGAVGVQLGTVEVLLRTCAGAAGLVGLGAALWGARQAWLLPLGWFAVVVFAPVRDGFPDWVLAPPGSTAASWTAAVLLTAGTATYAVFGPRR</sequence>
<feature type="transmembrane region" description="Helical" evidence="1">
    <location>
        <begin position="82"/>
        <end position="102"/>
    </location>
</feature>
<feature type="transmembrane region" description="Helical" evidence="1">
    <location>
        <begin position="134"/>
        <end position="152"/>
    </location>
</feature>
<keyword evidence="1" id="KW-0472">Membrane</keyword>
<organism evidence="2 3">
    <name type="scientific">Streptomyces lonarensis</name>
    <dbReference type="NCBI Taxonomy" id="700599"/>
    <lineage>
        <taxon>Bacteria</taxon>
        <taxon>Bacillati</taxon>
        <taxon>Actinomycetota</taxon>
        <taxon>Actinomycetes</taxon>
        <taxon>Kitasatosporales</taxon>
        <taxon>Streptomycetaceae</taxon>
        <taxon>Streptomyces</taxon>
    </lineage>
</organism>
<evidence type="ECO:0000313" key="2">
    <source>
        <dbReference type="EMBL" id="NJQ04718.1"/>
    </source>
</evidence>
<proteinExistence type="predicted"/>
<dbReference type="PROSITE" id="PS51257">
    <property type="entry name" value="PROKAR_LIPOPROTEIN"/>
    <property type="match status" value="1"/>
</dbReference>
<comment type="caution">
    <text evidence="2">The sequence shown here is derived from an EMBL/GenBank/DDBJ whole genome shotgun (WGS) entry which is preliminary data.</text>
</comment>
<protein>
    <recommendedName>
        <fullName evidence="4">ABC transporter</fullName>
    </recommendedName>
</protein>
<dbReference type="Proteomes" id="UP000578686">
    <property type="component" value="Unassembled WGS sequence"/>
</dbReference>
<keyword evidence="1" id="KW-0812">Transmembrane</keyword>
<reference evidence="2 3" key="1">
    <citation type="submission" date="2020-03" db="EMBL/GenBank/DDBJ databases">
        <title>Draft genome of Streptomyces sp. ventii, isolated from the Axial Seamount in the Pacific Ocean, and resequencing of the two type strains Streptomyces lonarensis strain NCL 716 and Streptomyces bohaiensis strain 11A07.</title>
        <authorList>
            <person name="Loughran R.M."/>
            <person name="Pfannmuller K.M."/>
            <person name="Wasson B.J."/>
            <person name="Deadmond M.C."/>
            <person name="Paddock B.E."/>
            <person name="Koyack M.J."/>
            <person name="Gallegos D.A."/>
            <person name="Mitchell E.A."/>
            <person name="Ushijima B."/>
            <person name="Saw J.H."/>
            <person name="Mcphail K.L."/>
            <person name="Videau P."/>
        </authorList>
    </citation>
    <scope>NUCLEOTIDE SEQUENCE [LARGE SCALE GENOMIC DNA]</scope>
    <source>
        <strain evidence="2 3">NCL716</strain>
    </source>
</reference>
<keyword evidence="3" id="KW-1185">Reference proteome</keyword>
<feature type="transmembrane region" description="Helical" evidence="1">
    <location>
        <begin position="108"/>
        <end position="127"/>
    </location>
</feature>
<dbReference type="EMBL" id="JAAVJD010000013">
    <property type="protein sequence ID" value="NJQ04718.1"/>
    <property type="molecule type" value="Genomic_DNA"/>
</dbReference>